<keyword evidence="3" id="KW-0597">Phosphoprotein</keyword>
<dbReference type="RefSeq" id="WP_193537022.1">
    <property type="nucleotide sequence ID" value="NZ_JADCLJ010000020.1"/>
</dbReference>
<protein>
    <recommendedName>
        <fullName evidence="2">histidine kinase</fullName>
        <ecNumber evidence="2">2.7.13.3</ecNumber>
    </recommendedName>
</protein>
<dbReference type="Gene3D" id="1.10.287.130">
    <property type="match status" value="1"/>
</dbReference>
<dbReference type="InterPro" id="IPR036513">
    <property type="entry name" value="STAS_dom_sf"/>
</dbReference>
<evidence type="ECO:0000256" key="7">
    <source>
        <dbReference type="ARBA" id="ARBA00022840"/>
    </source>
</evidence>
<keyword evidence="12" id="KW-1185">Reference proteome</keyword>
<dbReference type="Pfam" id="PF01740">
    <property type="entry name" value="STAS"/>
    <property type="match status" value="1"/>
</dbReference>
<evidence type="ECO:0000259" key="9">
    <source>
        <dbReference type="PROSITE" id="PS50109"/>
    </source>
</evidence>
<dbReference type="InterPro" id="IPR036097">
    <property type="entry name" value="HisK_dim/P_sf"/>
</dbReference>
<dbReference type="InterPro" id="IPR003594">
    <property type="entry name" value="HATPase_dom"/>
</dbReference>
<dbReference type="InterPro" id="IPR036890">
    <property type="entry name" value="HATPase_C_sf"/>
</dbReference>
<dbReference type="Pfam" id="PF02518">
    <property type="entry name" value="HATPase_c"/>
    <property type="match status" value="1"/>
</dbReference>
<dbReference type="InterPro" id="IPR051932">
    <property type="entry name" value="Bact_StressResp_Reg"/>
</dbReference>
<dbReference type="EMBL" id="JADCLJ010000020">
    <property type="protein sequence ID" value="MBE4908929.1"/>
    <property type="molecule type" value="Genomic_DNA"/>
</dbReference>
<evidence type="ECO:0000259" key="10">
    <source>
        <dbReference type="PROSITE" id="PS50801"/>
    </source>
</evidence>
<evidence type="ECO:0000256" key="4">
    <source>
        <dbReference type="ARBA" id="ARBA00022679"/>
    </source>
</evidence>
<evidence type="ECO:0000256" key="1">
    <source>
        <dbReference type="ARBA" id="ARBA00000085"/>
    </source>
</evidence>
<comment type="caution">
    <text evidence="11">The sequence shown here is derived from an EMBL/GenBank/DDBJ whole genome shotgun (WGS) entry which is preliminary data.</text>
</comment>
<evidence type="ECO:0000256" key="8">
    <source>
        <dbReference type="ARBA" id="ARBA00023012"/>
    </source>
</evidence>
<gene>
    <name evidence="11" type="ORF">IMZ08_12745</name>
</gene>
<reference evidence="11 12" key="1">
    <citation type="submission" date="2020-10" db="EMBL/GenBank/DDBJ databases">
        <title>Bacillus sp. HD4P25, an endophyte from a halophyte.</title>
        <authorList>
            <person name="Sun J.-Q."/>
        </authorList>
    </citation>
    <scope>NUCLEOTIDE SEQUENCE [LARGE SCALE GENOMIC DNA]</scope>
    <source>
        <strain evidence="11 12">YIM 93174</strain>
    </source>
</reference>
<evidence type="ECO:0000256" key="5">
    <source>
        <dbReference type="ARBA" id="ARBA00022741"/>
    </source>
</evidence>
<keyword evidence="8" id="KW-0902">Two-component regulatory system</keyword>
<evidence type="ECO:0000256" key="2">
    <source>
        <dbReference type="ARBA" id="ARBA00012438"/>
    </source>
</evidence>
<dbReference type="InterPro" id="IPR005467">
    <property type="entry name" value="His_kinase_dom"/>
</dbReference>
<keyword evidence="6" id="KW-0418">Kinase</keyword>
<dbReference type="SUPFAM" id="SSF47384">
    <property type="entry name" value="Homodimeric domain of signal transducing histidine kinase"/>
    <property type="match status" value="1"/>
</dbReference>
<dbReference type="InterPro" id="IPR003661">
    <property type="entry name" value="HisK_dim/P_dom"/>
</dbReference>
<dbReference type="PROSITE" id="PS50109">
    <property type="entry name" value="HIS_KIN"/>
    <property type="match status" value="1"/>
</dbReference>
<dbReference type="EC" id="2.7.13.3" evidence="2"/>
<dbReference type="SUPFAM" id="SSF55874">
    <property type="entry name" value="ATPase domain of HSP90 chaperone/DNA topoisomerase II/histidine kinase"/>
    <property type="match status" value="1"/>
</dbReference>
<keyword evidence="4" id="KW-0808">Transferase</keyword>
<dbReference type="InterPro" id="IPR002645">
    <property type="entry name" value="STAS_dom"/>
</dbReference>
<feature type="domain" description="STAS" evidence="10">
    <location>
        <begin position="398"/>
        <end position="510"/>
    </location>
</feature>
<sequence>MSQNGLTSNVESDEKLRLNRLASIGQLSAGIAHEVRNPLTAVKGFLQLVNEDKSEPYIDIALSELDNALSTLNNLLQVSKPDLEAEKYVSINLCSELEAILALFQDQIYRVEIIKSFSNCDKVILGQKNALKKAFFNLLKNAFEAIEDRGSITVDLYSSGEELCVRIKDTGVGIPSEKLELLGTPFFSTKDNGTGMGLTQVFTTLHKHGAKVKVESFVGIGTAFDIVFPITQKKEFKVTNMDGLQYIENHSFKEFLYFNKEVFDELLKKRSRTIFAEIKDSPITEDHLHEIALRIVSYLDQDSEHELLILAKQQGVEWAKHDLPSIIKLEWFQGLRSLYWDFMYNYFKNCDVEIDEFFSLEKKTNYYLDMFLNHYIISFNEYKNNLFHSQREVIEELSVPIIPLTDTVAVLPIVGTMDTYRAKKLQEKTLREIEKNKFKKMIIDLSGVAYLDTAVVAHMFKIIDGFRLLGCNAVVTGIRSEVANTMIELGVALDDKVETRADLKQALEDFKIL</sequence>
<proteinExistence type="predicted"/>
<keyword evidence="7" id="KW-0067">ATP-binding</keyword>
<dbReference type="InterPro" id="IPR004358">
    <property type="entry name" value="Sig_transdc_His_kin-like_C"/>
</dbReference>
<evidence type="ECO:0000256" key="3">
    <source>
        <dbReference type="ARBA" id="ARBA00022553"/>
    </source>
</evidence>
<dbReference type="PROSITE" id="PS50801">
    <property type="entry name" value="STAS"/>
    <property type="match status" value="1"/>
</dbReference>
<comment type="catalytic activity">
    <reaction evidence="1">
        <text>ATP + protein L-histidine = ADP + protein N-phospho-L-histidine.</text>
        <dbReference type="EC" id="2.7.13.3"/>
    </reaction>
</comment>
<dbReference type="Gene3D" id="3.30.750.24">
    <property type="entry name" value="STAS domain"/>
    <property type="match status" value="1"/>
</dbReference>
<dbReference type="SMART" id="SM00387">
    <property type="entry name" value="HATPase_c"/>
    <property type="match status" value="1"/>
</dbReference>
<organism evidence="11 12">
    <name type="scientific">Litchfieldia luteola</name>
    <dbReference type="NCBI Taxonomy" id="682179"/>
    <lineage>
        <taxon>Bacteria</taxon>
        <taxon>Bacillati</taxon>
        <taxon>Bacillota</taxon>
        <taxon>Bacilli</taxon>
        <taxon>Bacillales</taxon>
        <taxon>Bacillaceae</taxon>
        <taxon>Litchfieldia</taxon>
    </lineage>
</organism>
<dbReference type="PANTHER" id="PTHR33745:SF3">
    <property type="entry name" value="RSBT CO-ANTAGONIST PROTEIN RSBRC"/>
    <property type="match status" value="1"/>
</dbReference>
<evidence type="ECO:0000256" key="6">
    <source>
        <dbReference type="ARBA" id="ARBA00022777"/>
    </source>
</evidence>
<dbReference type="PRINTS" id="PR00344">
    <property type="entry name" value="BCTRLSENSOR"/>
</dbReference>
<dbReference type="CDD" id="cd07041">
    <property type="entry name" value="STAS_RsbR_RsbS_like"/>
    <property type="match status" value="1"/>
</dbReference>
<evidence type="ECO:0000313" key="11">
    <source>
        <dbReference type="EMBL" id="MBE4908929.1"/>
    </source>
</evidence>
<dbReference type="Proteomes" id="UP001516662">
    <property type="component" value="Unassembled WGS sequence"/>
</dbReference>
<keyword evidence="5" id="KW-0547">Nucleotide-binding</keyword>
<dbReference type="Pfam" id="PF00512">
    <property type="entry name" value="HisKA"/>
    <property type="match status" value="1"/>
</dbReference>
<dbReference type="PANTHER" id="PTHR33745">
    <property type="entry name" value="RSBT ANTAGONIST PROTEIN RSBS-RELATED"/>
    <property type="match status" value="1"/>
</dbReference>
<dbReference type="CDD" id="cd00082">
    <property type="entry name" value="HisKA"/>
    <property type="match status" value="1"/>
</dbReference>
<name>A0ABR9QKA3_9BACI</name>
<dbReference type="SUPFAM" id="SSF52091">
    <property type="entry name" value="SpoIIaa-like"/>
    <property type="match status" value="1"/>
</dbReference>
<dbReference type="Gene3D" id="3.30.565.10">
    <property type="entry name" value="Histidine kinase-like ATPase, C-terminal domain"/>
    <property type="match status" value="1"/>
</dbReference>
<feature type="domain" description="Histidine kinase" evidence="9">
    <location>
        <begin position="30"/>
        <end position="232"/>
    </location>
</feature>
<dbReference type="SMART" id="SM00388">
    <property type="entry name" value="HisKA"/>
    <property type="match status" value="1"/>
</dbReference>
<accession>A0ABR9QKA3</accession>
<evidence type="ECO:0000313" key="12">
    <source>
        <dbReference type="Proteomes" id="UP001516662"/>
    </source>
</evidence>